<sequence length="140" mass="16864">MVLNKIYFIIILLFYNYNNFSNCEDFKYGSYSINMENESEIYYQIERTKTSQIETNEYDEKVFYSIKWISDCSFIQKFDKNKMKLTDEMKMINNDGGIVVELLNKEDDNCILYQSYVKNFKELSLRNGMFCKINIKVKNK</sequence>
<dbReference type="EMBL" id="CP017478">
    <property type="protein sequence ID" value="AOW20775.1"/>
    <property type="molecule type" value="Genomic_DNA"/>
</dbReference>
<accession>A0A1D8P878</accession>
<evidence type="ECO:0000313" key="1">
    <source>
        <dbReference type="EMBL" id="AOW20775.1"/>
    </source>
</evidence>
<reference evidence="1 2" key="1">
    <citation type="submission" date="2016-10" db="EMBL/GenBank/DDBJ databases">
        <title>Lutibacter sp. LPB0138, isolated from marine gastropod.</title>
        <authorList>
            <person name="Kim E."/>
            <person name="Yi H."/>
        </authorList>
    </citation>
    <scope>NUCLEOTIDE SEQUENCE [LARGE SCALE GENOMIC DNA]</scope>
    <source>
        <strain evidence="1 2">LPB0138</strain>
    </source>
</reference>
<name>A0A1D8P878_9FLAO</name>
<evidence type="ECO:0008006" key="3">
    <source>
        <dbReference type="Google" id="ProtNLM"/>
    </source>
</evidence>
<dbReference type="KEGG" id="lul:LPB138_08835"/>
<proteinExistence type="predicted"/>
<protein>
    <recommendedName>
        <fullName evidence="3">Lipocalin-like domain-containing protein</fullName>
    </recommendedName>
</protein>
<dbReference type="AlphaFoldDB" id="A0A1D8P878"/>
<gene>
    <name evidence="1" type="ORF">LPB138_08835</name>
</gene>
<evidence type="ECO:0000313" key="2">
    <source>
        <dbReference type="Proteomes" id="UP000176050"/>
    </source>
</evidence>
<dbReference type="Proteomes" id="UP000176050">
    <property type="component" value="Chromosome"/>
</dbReference>
<organism evidence="1 2">
    <name type="scientific">Urechidicola croceus</name>
    <dbReference type="NCBI Taxonomy" id="1850246"/>
    <lineage>
        <taxon>Bacteria</taxon>
        <taxon>Pseudomonadati</taxon>
        <taxon>Bacteroidota</taxon>
        <taxon>Flavobacteriia</taxon>
        <taxon>Flavobacteriales</taxon>
        <taxon>Flavobacteriaceae</taxon>
        <taxon>Urechidicola</taxon>
    </lineage>
</organism>
<keyword evidence="2" id="KW-1185">Reference proteome</keyword>